<sequence length="207" mass="22527">MYNGVEAAAVKGTGLSGYVQRSRVNVLATGRVPAEEGAAAMEGGASINPLEQRRAQGENREMAARLESHRALREVRLRVMLYREEREAAGVDPVTMDRECGELYDSLLVAAKRRLKAQQKTENAKTVAKFAAAFGVKATAAVTTSGGGAGSGSAFDRSVQEVEKHRTEEERRRHQEAQLVEHLKRMRREGSDAVEGANICDTEETGI</sequence>
<organism evidence="4 5">
    <name type="scientific">Leishmania donovani</name>
    <dbReference type="NCBI Taxonomy" id="5661"/>
    <lineage>
        <taxon>Eukaryota</taxon>
        <taxon>Discoba</taxon>
        <taxon>Euglenozoa</taxon>
        <taxon>Kinetoplastea</taxon>
        <taxon>Metakinetoplastina</taxon>
        <taxon>Trypanosomatida</taxon>
        <taxon>Trypanosomatidae</taxon>
        <taxon>Leishmaniinae</taxon>
        <taxon>Leishmania</taxon>
    </lineage>
</organism>
<reference evidence="5" key="2">
    <citation type="submission" date="2019-02" db="EMBL/GenBank/DDBJ databases">
        <title>FDA dAtabase for Regulatory Grade micrObial Sequences (FDA-ARGOS): Supporting development and validation of Infectious Disease Dx tests.</title>
        <authorList>
            <person name="Duncan R."/>
            <person name="Fisher C."/>
            <person name="Tallon L."/>
            <person name="Sadzewicz L."/>
            <person name="Sengamalay N."/>
            <person name="Ott S."/>
            <person name="Godinez A."/>
            <person name="Nagaraj S."/>
            <person name="Vavikolanu K."/>
            <person name="Vyas G."/>
            <person name="Nadendla S."/>
            <person name="Aluvathingal J."/>
            <person name="Sichtig H."/>
        </authorList>
    </citation>
    <scope>NUCLEOTIDE SEQUENCE [LARGE SCALE GENOMIC DNA]</scope>
    <source>
        <strain evidence="5">FDAARGOS_360</strain>
    </source>
</reference>
<accession>A0A504XKX8</accession>
<dbReference type="InterPro" id="IPR013170">
    <property type="entry name" value="mRNA_splic_Cwf21_dom"/>
</dbReference>
<evidence type="ECO:0000259" key="2">
    <source>
        <dbReference type="SMART" id="SM01115"/>
    </source>
</evidence>
<protein>
    <submittedName>
        <fullName evidence="3">Hypothetical_protein_conserved</fullName>
    </submittedName>
</protein>
<feature type="region of interest" description="Disordered" evidence="1">
    <location>
        <begin position="186"/>
        <end position="207"/>
    </location>
</feature>
<dbReference type="VEuPathDB" id="TriTrypDB:LdCL_010006900"/>
<name>A0A504XKX8_LEIDO</name>
<dbReference type="SMART" id="SM01115">
    <property type="entry name" value="cwf21"/>
    <property type="match status" value="1"/>
</dbReference>
<dbReference type="VEuPathDB" id="TriTrypDB:LDHU3_01.0210"/>
<proteinExistence type="predicted"/>
<dbReference type="EMBL" id="RHLD01000060">
    <property type="protein sequence ID" value="TPP49173.1"/>
    <property type="molecule type" value="Genomic_DNA"/>
</dbReference>
<dbReference type="VEuPathDB" id="TriTrypDB:LdBPK_010190.1"/>
<dbReference type="SMR" id="A0A504XKX8"/>
<dbReference type="GO" id="GO:0005634">
    <property type="term" value="C:nucleus"/>
    <property type="evidence" value="ECO:0007669"/>
    <property type="project" value="UniProtKB-ARBA"/>
</dbReference>
<dbReference type="Proteomes" id="UP000601710">
    <property type="component" value="Chromosome 1"/>
</dbReference>
<dbReference type="Proteomes" id="UP000318821">
    <property type="component" value="Unassembled WGS sequence"/>
</dbReference>
<dbReference type="EMBL" id="LR812621">
    <property type="protein sequence ID" value="CAC5426893.1"/>
    <property type="molecule type" value="Genomic_DNA"/>
</dbReference>
<evidence type="ECO:0000313" key="3">
    <source>
        <dbReference type="EMBL" id="CAC5426893.1"/>
    </source>
</evidence>
<reference evidence="4" key="1">
    <citation type="submission" date="2019-02" db="EMBL/GenBank/DDBJ databases">
        <title>FDA dAtabase for Regulatory Grade micrObial Sequences (FDA-ARGOS): Supporting development and validation of Infectious Disease Dx tests.</title>
        <authorList>
            <person name="Duncan R."/>
            <person name="Fisher C."/>
            <person name="Tallon L.J."/>
            <person name="Sadzewicz L."/>
            <person name="Sengamalay N."/>
            <person name="Ott S."/>
            <person name="Godinez A."/>
            <person name="Nagaraj S."/>
            <person name="Nadendla S."/>
            <person name="Sichtig H."/>
        </authorList>
    </citation>
    <scope>NUCLEOTIDE SEQUENCE</scope>
    <source>
        <strain evidence="4">FDAARGOS_360</strain>
    </source>
</reference>
<gene>
    <name evidence="4" type="ORF">CGC20_4275</name>
    <name evidence="3" type="ORF">LDHU3_01.0210</name>
</gene>
<reference evidence="3" key="3">
    <citation type="submission" date="2020-06" db="EMBL/GenBank/DDBJ databases">
        <authorList>
            <person name="Camacho E."/>
            <person name="Gonzalez-de la Fuente S."/>
            <person name="Rastrojo A."/>
            <person name="Peiro-Pastor R."/>
            <person name="Solana JC."/>
            <person name="Tabera L."/>
            <person name="Gamarro F."/>
            <person name="Carrasco-Ramiro F."/>
            <person name="Requena JM."/>
            <person name="Aguado B."/>
        </authorList>
    </citation>
    <scope>NUCLEOTIDE SEQUENCE</scope>
</reference>
<dbReference type="AlphaFoldDB" id="A0A504XKX8"/>
<evidence type="ECO:0000313" key="4">
    <source>
        <dbReference type="EMBL" id="TPP49173.1"/>
    </source>
</evidence>
<evidence type="ECO:0000256" key="1">
    <source>
        <dbReference type="SAM" id="MobiDB-lite"/>
    </source>
</evidence>
<feature type="domain" description="CWF21" evidence="2">
    <location>
        <begin position="67"/>
        <end position="112"/>
    </location>
</feature>
<evidence type="ECO:0000313" key="5">
    <source>
        <dbReference type="Proteomes" id="UP000318821"/>
    </source>
</evidence>